<evidence type="ECO:0000259" key="4">
    <source>
        <dbReference type="PROSITE" id="PS50043"/>
    </source>
</evidence>
<feature type="domain" description="HTH luxR-type" evidence="4">
    <location>
        <begin position="169"/>
        <end position="234"/>
    </location>
</feature>
<dbReference type="RefSeq" id="WP_008211860.1">
    <property type="nucleotide sequence ID" value="NZ_FOSR01000001.1"/>
</dbReference>
<dbReference type="Proteomes" id="UP000198725">
    <property type="component" value="Unassembled WGS sequence"/>
</dbReference>
<dbReference type="InterPro" id="IPR000792">
    <property type="entry name" value="Tscrpt_reg_LuxR_C"/>
</dbReference>
<dbReference type="PRINTS" id="PR00038">
    <property type="entry name" value="HTHLUXR"/>
</dbReference>
<keyword evidence="6" id="KW-1185">Reference proteome</keyword>
<evidence type="ECO:0000256" key="2">
    <source>
        <dbReference type="ARBA" id="ARBA00023125"/>
    </source>
</evidence>
<dbReference type="Gene3D" id="1.10.10.10">
    <property type="entry name" value="Winged helix-like DNA-binding domain superfamily/Winged helix DNA-binding domain"/>
    <property type="match status" value="1"/>
</dbReference>
<dbReference type="Pfam" id="PF00196">
    <property type="entry name" value="GerE"/>
    <property type="match status" value="1"/>
</dbReference>
<accession>A0A1I3XNX6</accession>
<gene>
    <name evidence="5" type="ORF">SAMN05192579_10181</name>
</gene>
<proteinExistence type="predicted"/>
<dbReference type="InterPro" id="IPR036388">
    <property type="entry name" value="WH-like_DNA-bd_sf"/>
</dbReference>
<dbReference type="InterPro" id="IPR016032">
    <property type="entry name" value="Sig_transdc_resp-reg_C-effctor"/>
</dbReference>
<dbReference type="GO" id="GO:0006355">
    <property type="term" value="P:regulation of DNA-templated transcription"/>
    <property type="evidence" value="ECO:0007669"/>
    <property type="project" value="InterPro"/>
</dbReference>
<dbReference type="PANTHER" id="PTHR44688">
    <property type="entry name" value="DNA-BINDING TRANSCRIPTIONAL ACTIVATOR DEVR_DOSR"/>
    <property type="match status" value="1"/>
</dbReference>
<keyword evidence="1" id="KW-0805">Transcription regulation</keyword>
<reference evidence="6" key="1">
    <citation type="submission" date="2016-10" db="EMBL/GenBank/DDBJ databases">
        <authorList>
            <person name="Varghese N."/>
            <person name="Submissions S."/>
        </authorList>
    </citation>
    <scope>NUCLEOTIDE SEQUENCE [LARGE SCALE GENOMIC DNA]</scope>
    <source>
        <strain evidence="6">MO64</strain>
    </source>
</reference>
<dbReference type="AlphaFoldDB" id="A0A1I3XNX6"/>
<organism evidence="5 6">
    <name type="scientific">Rhodanobacter glycinis</name>
    <dbReference type="NCBI Taxonomy" id="582702"/>
    <lineage>
        <taxon>Bacteria</taxon>
        <taxon>Pseudomonadati</taxon>
        <taxon>Pseudomonadota</taxon>
        <taxon>Gammaproteobacteria</taxon>
        <taxon>Lysobacterales</taxon>
        <taxon>Rhodanobacteraceae</taxon>
        <taxon>Rhodanobacter</taxon>
    </lineage>
</organism>
<dbReference type="InterPro" id="IPR036693">
    <property type="entry name" value="TF_LuxR_autoind-bd_dom_sf"/>
</dbReference>
<dbReference type="PANTHER" id="PTHR44688:SF25">
    <property type="entry name" value="HTH LUXR-TYPE DOMAIN-CONTAINING PROTEIN"/>
    <property type="match status" value="1"/>
</dbReference>
<keyword evidence="3" id="KW-0804">Transcription</keyword>
<dbReference type="Gene3D" id="3.30.450.80">
    <property type="entry name" value="Transcription factor LuxR-like, autoinducer-binding domain"/>
    <property type="match status" value="1"/>
</dbReference>
<dbReference type="PROSITE" id="PS00622">
    <property type="entry name" value="HTH_LUXR_1"/>
    <property type="match status" value="1"/>
</dbReference>
<evidence type="ECO:0000256" key="1">
    <source>
        <dbReference type="ARBA" id="ARBA00023015"/>
    </source>
</evidence>
<protein>
    <submittedName>
        <fullName evidence="5">LuxR family transcriptional regulator, quorum-sensing system regulator SolR</fullName>
    </submittedName>
</protein>
<dbReference type="PROSITE" id="PS50043">
    <property type="entry name" value="HTH_LUXR_2"/>
    <property type="match status" value="1"/>
</dbReference>
<dbReference type="Pfam" id="PF03472">
    <property type="entry name" value="Autoind_bind"/>
    <property type="match status" value="1"/>
</dbReference>
<evidence type="ECO:0000313" key="5">
    <source>
        <dbReference type="EMBL" id="SFK21252.1"/>
    </source>
</evidence>
<name>A0A1I3XNX6_9GAMM</name>
<dbReference type="SUPFAM" id="SSF46894">
    <property type="entry name" value="C-terminal effector domain of the bipartite response regulators"/>
    <property type="match status" value="1"/>
</dbReference>
<dbReference type="SUPFAM" id="SSF75516">
    <property type="entry name" value="Pheromone-binding domain of LuxR-like quorum-sensing transcription factors"/>
    <property type="match status" value="1"/>
</dbReference>
<dbReference type="EMBL" id="FOSR01000001">
    <property type="protein sequence ID" value="SFK21252.1"/>
    <property type="molecule type" value="Genomic_DNA"/>
</dbReference>
<dbReference type="CDD" id="cd06170">
    <property type="entry name" value="LuxR_C_like"/>
    <property type="match status" value="1"/>
</dbReference>
<sequence>MDLHWQDVYQQLGAARNEHELFFSVAGIARELGFDYCCYGVRVPYPVHKPRTAIFDTYPAGWMDHYRDSGYLDVDPVVQAGLLSNELVVWPQTMRGEAHRLWADACEYGIRTGVACSSWGQHGVFGLLSLARPHGALASSEIDEVSRSVHWLGNLTHMLMSQFLVPDMTAAGEVTLTQREHEVLIWTAEGKTAYEIGRILGIAERTVNFHISNVMMKLGVVNKLQAVVKAIMTGLLQPLR</sequence>
<evidence type="ECO:0000256" key="3">
    <source>
        <dbReference type="ARBA" id="ARBA00023163"/>
    </source>
</evidence>
<keyword evidence="2" id="KW-0238">DNA-binding</keyword>
<dbReference type="InterPro" id="IPR005143">
    <property type="entry name" value="TF_LuxR_autoind-bd_dom"/>
</dbReference>
<dbReference type="SMART" id="SM00421">
    <property type="entry name" value="HTH_LUXR"/>
    <property type="match status" value="1"/>
</dbReference>
<evidence type="ECO:0000313" key="6">
    <source>
        <dbReference type="Proteomes" id="UP000198725"/>
    </source>
</evidence>
<dbReference type="GO" id="GO:0003677">
    <property type="term" value="F:DNA binding"/>
    <property type="evidence" value="ECO:0007669"/>
    <property type="project" value="UniProtKB-KW"/>
</dbReference>